<dbReference type="AlphaFoldDB" id="H6SR66"/>
<dbReference type="HOGENOM" id="CLU_610947_0_0_5"/>
<evidence type="ECO:0000313" key="2">
    <source>
        <dbReference type="Proteomes" id="UP000033220"/>
    </source>
</evidence>
<dbReference type="Gene3D" id="3.90.550.10">
    <property type="entry name" value="Spore Coat Polysaccharide Biosynthesis Protein SpsA, Chain A"/>
    <property type="match status" value="1"/>
</dbReference>
<proteinExistence type="predicted"/>
<dbReference type="STRING" id="1150469.RSPPHO_03162"/>
<dbReference type="PATRIC" id="fig|1150469.3.peg.3562"/>
<dbReference type="Proteomes" id="UP000033220">
    <property type="component" value="Chromosome DSM 122"/>
</dbReference>
<dbReference type="SUPFAM" id="SSF53448">
    <property type="entry name" value="Nucleotide-diphospho-sugar transferases"/>
    <property type="match status" value="1"/>
</dbReference>
<keyword evidence="2" id="KW-1185">Reference proteome</keyword>
<evidence type="ECO:0000313" key="1">
    <source>
        <dbReference type="EMBL" id="CCG09788.1"/>
    </source>
</evidence>
<accession>H6SR66</accession>
<name>H6SR66_PARPM</name>
<sequence length="448" mass="49795">MTFGDTSQDQTFHLLTPEGTFLSAGPTPGTFCQTLLDVEGSPLAVRRIGQTFRLNLDAPPEDTPALLHDGSGGVGLSVRGQYLQASPSGGVSWSPTRGAAARFVLIATAAFARLRHLHRHAWMEVRPRVWHPAGSLQLLPHDRVMFAGVSYTLAEVLICLAQQPERALSIQLRRDGWQVRQFEVFRPLIYFTAFGPPEMFQLLNIALCSLARRGAVPATYLVITRPEDRALIAEHGAEACALLGDRLRIACLDATSLRDFMFARYALATIPEGALYQPILYLDTDMVCDGPLENLFREAMDTDKILAPAEHLLHLDQFDWWGGKALFEKDSSSGLTINDFGMNSGSICAKNLFVLRESFELIPRLQRAHDTQASEPLTFDQPFFNYVVYKLGLQDPSVFLKHIRLNGHEQPPSPNDRRGLVHFMGGVGNSSPKLNRMRDYVTLLDALP</sequence>
<dbReference type="EMBL" id="HE663493">
    <property type="protein sequence ID" value="CCG09788.1"/>
    <property type="molecule type" value="Genomic_DNA"/>
</dbReference>
<dbReference type="KEGG" id="rpm:RSPPHO_03162"/>
<reference evidence="1 2" key="1">
    <citation type="submission" date="2012-02" db="EMBL/GenBank/DDBJ databases">
        <title>Shotgun genome sequence of Phaeospirillum photometricum DSM 122.</title>
        <authorList>
            <person name="Duquesne K."/>
            <person name="Sturgis J."/>
        </authorList>
    </citation>
    <scope>NUCLEOTIDE SEQUENCE [LARGE SCALE GENOMIC DNA]</scope>
    <source>
        <strain evidence="2">DSM122</strain>
    </source>
</reference>
<gene>
    <name evidence="1" type="ORF">RSPPHO_03162</name>
</gene>
<dbReference type="eggNOG" id="ENOG502ZV5I">
    <property type="taxonomic scope" value="Bacteria"/>
</dbReference>
<organism evidence="1 2">
    <name type="scientific">Pararhodospirillum photometricum DSM 122</name>
    <dbReference type="NCBI Taxonomy" id="1150469"/>
    <lineage>
        <taxon>Bacteria</taxon>
        <taxon>Pseudomonadati</taxon>
        <taxon>Pseudomonadota</taxon>
        <taxon>Alphaproteobacteria</taxon>
        <taxon>Rhodospirillales</taxon>
        <taxon>Rhodospirillaceae</taxon>
        <taxon>Pararhodospirillum</taxon>
    </lineage>
</organism>
<dbReference type="InterPro" id="IPR029044">
    <property type="entry name" value="Nucleotide-diphossugar_trans"/>
</dbReference>
<protein>
    <submittedName>
        <fullName evidence="1">Uncharacterized protein</fullName>
    </submittedName>
</protein>